<keyword evidence="1" id="KW-0479">Metal-binding</keyword>
<dbReference type="EMBL" id="CAJZBQ010000022">
    <property type="protein sequence ID" value="CAG9319367.1"/>
    <property type="molecule type" value="Genomic_DNA"/>
</dbReference>
<feature type="domain" description="EF-hand" evidence="5">
    <location>
        <begin position="535"/>
        <end position="570"/>
    </location>
</feature>
<dbReference type="InterPro" id="IPR018247">
    <property type="entry name" value="EF_Hand_1_Ca_BS"/>
</dbReference>
<dbReference type="Gene3D" id="1.10.238.10">
    <property type="entry name" value="EF-hand"/>
    <property type="match status" value="3"/>
</dbReference>
<feature type="region of interest" description="Disordered" evidence="4">
    <location>
        <begin position="230"/>
        <end position="344"/>
    </location>
</feature>
<feature type="compositionally biased region" description="Polar residues" evidence="4">
    <location>
        <begin position="318"/>
        <end position="344"/>
    </location>
</feature>
<reference evidence="6" key="1">
    <citation type="submission" date="2021-09" db="EMBL/GenBank/DDBJ databases">
        <authorList>
            <consortium name="AG Swart"/>
            <person name="Singh M."/>
            <person name="Singh A."/>
            <person name="Seah K."/>
            <person name="Emmerich C."/>
        </authorList>
    </citation>
    <scope>NUCLEOTIDE SEQUENCE</scope>
    <source>
        <strain evidence="6">ATCC30299</strain>
    </source>
</reference>
<evidence type="ECO:0000313" key="7">
    <source>
        <dbReference type="Proteomes" id="UP001162131"/>
    </source>
</evidence>
<dbReference type="Pfam" id="PF13499">
    <property type="entry name" value="EF-hand_7"/>
    <property type="match status" value="2"/>
</dbReference>
<feature type="compositionally biased region" description="Low complexity" evidence="4">
    <location>
        <begin position="239"/>
        <end position="252"/>
    </location>
</feature>
<evidence type="ECO:0000256" key="2">
    <source>
        <dbReference type="ARBA" id="ARBA00022737"/>
    </source>
</evidence>
<dbReference type="InterPro" id="IPR011992">
    <property type="entry name" value="EF-hand-dom_pair"/>
</dbReference>
<evidence type="ECO:0000256" key="4">
    <source>
        <dbReference type="SAM" id="MobiDB-lite"/>
    </source>
</evidence>
<dbReference type="SMART" id="SM00054">
    <property type="entry name" value="EFh"/>
    <property type="match status" value="4"/>
</dbReference>
<sequence>MASLRLGTEKKLAEFFSVTAQGERDAENARIALSENREFDPYAAFKALDRFNNGYLNYLDIKSFLEKNRIFASTQEVDLLIKQYDSDSDSRLILSDFQQLTCPSTSVAIRDLAISRSGPLRLSLDVEFLLSRLLEKEISLQRRLETIRKELEASPDFSIFKAFETIDYPPTSFVTRNKIFDFLRKNLVSAFNDDIDGILRRLDIDGDERLSYGEFSDAIKCASPSIVVHSPARESQTVRHSSPLRRSPSPNRTADREFRTSGYLDSSRSLTKSSFLETSGLKSPRRSPTRSQFLSSSNGFNKSLETSGLKSPRRSGNLEKSLSRSPTRSQLLSSSNGFNKTARSQPEESEIVNVFIKQIGLDRDLEASRRDLALCSDFTLIDAFNIFDINNYGFVTQVEFEEGLRSLGILPIKDEVSLLFKHFALVDRRLTFSDFCKIVTTKDLEYSRLINGRIPQNLPRYERRRTFRLNTEGLFVKVMKLLLENESVAESLRQQLERRPYFSISEAFQCVDKDRNGFITFDEFQVLLGDYGIYVTRKDVENLMERYDKDRDGRVSYSEFLNEVTPKSPRRY</sequence>
<dbReference type="InterPro" id="IPR051581">
    <property type="entry name" value="Ca-bind"/>
</dbReference>
<organism evidence="6 7">
    <name type="scientific">Blepharisma stoltei</name>
    <dbReference type="NCBI Taxonomy" id="1481888"/>
    <lineage>
        <taxon>Eukaryota</taxon>
        <taxon>Sar</taxon>
        <taxon>Alveolata</taxon>
        <taxon>Ciliophora</taxon>
        <taxon>Postciliodesmatophora</taxon>
        <taxon>Heterotrichea</taxon>
        <taxon>Heterotrichida</taxon>
        <taxon>Blepharismidae</taxon>
        <taxon>Blepharisma</taxon>
    </lineage>
</organism>
<dbReference type="SUPFAM" id="SSF47473">
    <property type="entry name" value="EF-hand"/>
    <property type="match status" value="2"/>
</dbReference>
<dbReference type="CDD" id="cd00051">
    <property type="entry name" value="EFh"/>
    <property type="match status" value="1"/>
</dbReference>
<dbReference type="PANTHER" id="PTHR34524:SF6">
    <property type="entry name" value="CALCYPHOSINE LIKE"/>
    <property type="match status" value="1"/>
</dbReference>
<keyword evidence="3" id="KW-0106">Calcium</keyword>
<dbReference type="Proteomes" id="UP001162131">
    <property type="component" value="Unassembled WGS sequence"/>
</dbReference>
<dbReference type="PROSITE" id="PS50222">
    <property type="entry name" value="EF_HAND_2"/>
    <property type="match status" value="4"/>
</dbReference>
<gene>
    <name evidence="6" type="ORF">BSTOLATCC_MIC23575</name>
</gene>
<dbReference type="PROSITE" id="PS00018">
    <property type="entry name" value="EF_HAND_1"/>
    <property type="match status" value="2"/>
</dbReference>
<name>A0AAU9J728_9CILI</name>
<keyword evidence="7" id="KW-1185">Reference proteome</keyword>
<protein>
    <recommendedName>
        <fullName evidence="5">EF-hand domain-containing protein</fullName>
    </recommendedName>
</protein>
<comment type="caution">
    <text evidence="6">The sequence shown here is derived from an EMBL/GenBank/DDBJ whole genome shotgun (WGS) entry which is preliminary data.</text>
</comment>
<evidence type="ECO:0000256" key="3">
    <source>
        <dbReference type="ARBA" id="ARBA00022837"/>
    </source>
</evidence>
<dbReference type="GO" id="GO:0005509">
    <property type="term" value="F:calcium ion binding"/>
    <property type="evidence" value="ECO:0007669"/>
    <property type="project" value="InterPro"/>
</dbReference>
<evidence type="ECO:0000313" key="6">
    <source>
        <dbReference type="EMBL" id="CAG9319367.1"/>
    </source>
</evidence>
<dbReference type="AlphaFoldDB" id="A0AAU9J728"/>
<feature type="domain" description="EF-hand" evidence="5">
    <location>
        <begin position="499"/>
        <end position="534"/>
    </location>
</feature>
<dbReference type="InterPro" id="IPR002048">
    <property type="entry name" value="EF_hand_dom"/>
</dbReference>
<keyword evidence="2" id="KW-0677">Repeat</keyword>
<proteinExistence type="predicted"/>
<feature type="compositionally biased region" description="Polar residues" evidence="4">
    <location>
        <begin position="263"/>
        <end position="281"/>
    </location>
</feature>
<dbReference type="PANTHER" id="PTHR34524">
    <property type="entry name" value="CALCYPHOSIN"/>
    <property type="match status" value="1"/>
</dbReference>
<evidence type="ECO:0000256" key="1">
    <source>
        <dbReference type="ARBA" id="ARBA00022723"/>
    </source>
</evidence>
<feature type="domain" description="EF-hand" evidence="5">
    <location>
        <begin position="190"/>
        <end position="225"/>
    </location>
</feature>
<accession>A0AAU9J728</accession>
<evidence type="ECO:0000259" key="5">
    <source>
        <dbReference type="PROSITE" id="PS50222"/>
    </source>
</evidence>
<feature type="compositionally biased region" description="Polar residues" evidence="4">
    <location>
        <begin position="289"/>
        <end position="309"/>
    </location>
</feature>
<feature type="domain" description="EF-hand" evidence="5">
    <location>
        <begin position="375"/>
        <end position="410"/>
    </location>
</feature>